<dbReference type="PANTHER" id="PTHR11860:SF118">
    <property type="entry name" value="CMRF35-LIKE MOLECULE 3-RELATED"/>
    <property type="match status" value="1"/>
</dbReference>
<dbReference type="InterPro" id="IPR013783">
    <property type="entry name" value="Ig-like_fold"/>
</dbReference>
<proteinExistence type="predicted"/>
<evidence type="ECO:0000313" key="5">
    <source>
        <dbReference type="Ensembl" id="ENSHBUP00000030372.1"/>
    </source>
</evidence>
<evidence type="ECO:0000259" key="4">
    <source>
        <dbReference type="PROSITE" id="PS50835"/>
    </source>
</evidence>
<dbReference type="AlphaFoldDB" id="A0A3Q2WVI7"/>
<dbReference type="Ensembl" id="ENSHBUT00000021333.1">
    <property type="protein sequence ID" value="ENSHBUP00000030372.1"/>
    <property type="gene ID" value="ENSHBUG00000015386.1"/>
</dbReference>
<name>A0A3Q2WVI7_HAPBU</name>
<accession>A0A3Q2WVI7</accession>
<dbReference type="Gene3D" id="2.60.40.10">
    <property type="entry name" value="Immunoglobulins"/>
    <property type="match status" value="1"/>
</dbReference>
<keyword evidence="6" id="KW-1185">Reference proteome</keyword>
<dbReference type="InterPro" id="IPR050671">
    <property type="entry name" value="CD300_family_receptors"/>
</dbReference>
<dbReference type="InterPro" id="IPR003599">
    <property type="entry name" value="Ig_sub"/>
</dbReference>
<dbReference type="Pfam" id="PF07686">
    <property type="entry name" value="V-set"/>
    <property type="match status" value="1"/>
</dbReference>
<reference evidence="5" key="2">
    <citation type="submission" date="2025-09" db="UniProtKB">
        <authorList>
            <consortium name="Ensembl"/>
        </authorList>
    </citation>
    <scope>IDENTIFICATION</scope>
</reference>
<dbReference type="PROSITE" id="PS50835">
    <property type="entry name" value="IG_LIKE"/>
    <property type="match status" value="1"/>
</dbReference>
<dbReference type="PANTHER" id="PTHR11860">
    <property type="entry name" value="POLYMERIC-IMMUNOGLOBULIN RECEPTOR"/>
    <property type="match status" value="1"/>
</dbReference>
<evidence type="ECO:0000313" key="6">
    <source>
        <dbReference type="Proteomes" id="UP000264840"/>
    </source>
</evidence>
<evidence type="ECO:0000256" key="1">
    <source>
        <dbReference type="ARBA" id="ARBA00004370"/>
    </source>
</evidence>
<sequence>LCLLAKKSCLPTILILSFCNSQFNVLTGNKGSSITVTCSHSNAYSTVKYFCKGQCTYQDILISSTTISNKKYKIEDKGNTFSVTIFDLKEDDSGTYWCGIERVGLDTYNQVILTVLGELIIFCTPAWLHPTL</sequence>
<dbReference type="InterPro" id="IPR007110">
    <property type="entry name" value="Ig-like_dom"/>
</dbReference>
<keyword evidence="3" id="KW-0472">Membrane</keyword>
<dbReference type="OMA" id="TVTCSHS"/>
<dbReference type="GO" id="GO:0004888">
    <property type="term" value="F:transmembrane signaling receptor activity"/>
    <property type="evidence" value="ECO:0007669"/>
    <property type="project" value="TreeGrafter"/>
</dbReference>
<dbReference type="InterPro" id="IPR036179">
    <property type="entry name" value="Ig-like_dom_sf"/>
</dbReference>
<evidence type="ECO:0000256" key="3">
    <source>
        <dbReference type="ARBA" id="ARBA00023136"/>
    </source>
</evidence>
<organism evidence="5 6">
    <name type="scientific">Haplochromis burtoni</name>
    <name type="common">Burton's mouthbrooder</name>
    <name type="synonym">Chromis burtoni</name>
    <dbReference type="NCBI Taxonomy" id="8153"/>
    <lineage>
        <taxon>Eukaryota</taxon>
        <taxon>Metazoa</taxon>
        <taxon>Chordata</taxon>
        <taxon>Craniata</taxon>
        <taxon>Vertebrata</taxon>
        <taxon>Euteleostomi</taxon>
        <taxon>Actinopterygii</taxon>
        <taxon>Neopterygii</taxon>
        <taxon>Teleostei</taxon>
        <taxon>Neoteleostei</taxon>
        <taxon>Acanthomorphata</taxon>
        <taxon>Ovalentaria</taxon>
        <taxon>Cichlomorphae</taxon>
        <taxon>Cichliformes</taxon>
        <taxon>Cichlidae</taxon>
        <taxon>African cichlids</taxon>
        <taxon>Pseudocrenilabrinae</taxon>
        <taxon>Haplochromini</taxon>
        <taxon>Haplochromis</taxon>
    </lineage>
</organism>
<feature type="domain" description="Ig-like" evidence="4">
    <location>
        <begin position="11"/>
        <end position="114"/>
    </location>
</feature>
<comment type="subcellular location">
    <subcellularLocation>
        <location evidence="1">Membrane</location>
    </subcellularLocation>
</comment>
<dbReference type="GeneTree" id="ENSGT00910000145048"/>
<dbReference type="GO" id="GO:0005886">
    <property type="term" value="C:plasma membrane"/>
    <property type="evidence" value="ECO:0007669"/>
    <property type="project" value="TreeGrafter"/>
</dbReference>
<dbReference type="InterPro" id="IPR013106">
    <property type="entry name" value="Ig_V-set"/>
</dbReference>
<dbReference type="Proteomes" id="UP000264840">
    <property type="component" value="Unplaced"/>
</dbReference>
<reference evidence="5" key="1">
    <citation type="submission" date="2025-08" db="UniProtKB">
        <authorList>
            <consortium name="Ensembl"/>
        </authorList>
    </citation>
    <scope>IDENTIFICATION</scope>
</reference>
<protein>
    <recommendedName>
        <fullName evidence="4">Ig-like domain-containing protein</fullName>
    </recommendedName>
</protein>
<dbReference type="SMART" id="SM00409">
    <property type="entry name" value="IG"/>
    <property type="match status" value="1"/>
</dbReference>
<evidence type="ECO:0000256" key="2">
    <source>
        <dbReference type="ARBA" id="ARBA00022692"/>
    </source>
</evidence>
<keyword evidence="2" id="KW-0812">Transmembrane</keyword>
<dbReference type="STRING" id="8153.ENSHBUP00000030372"/>
<dbReference type="SUPFAM" id="SSF48726">
    <property type="entry name" value="Immunoglobulin"/>
    <property type="match status" value="1"/>
</dbReference>